<feature type="compositionally biased region" description="Basic and acidic residues" evidence="1">
    <location>
        <begin position="102"/>
        <end position="114"/>
    </location>
</feature>
<proteinExistence type="predicted"/>
<organism evidence="3 4">
    <name type="scientific">Rotaria sordida</name>
    <dbReference type="NCBI Taxonomy" id="392033"/>
    <lineage>
        <taxon>Eukaryota</taxon>
        <taxon>Metazoa</taxon>
        <taxon>Spiralia</taxon>
        <taxon>Gnathifera</taxon>
        <taxon>Rotifera</taxon>
        <taxon>Eurotatoria</taxon>
        <taxon>Bdelloidea</taxon>
        <taxon>Philodinida</taxon>
        <taxon>Philodinidae</taxon>
        <taxon>Rotaria</taxon>
    </lineage>
</organism>
<protein>
    <recommendedName>
        <fullName evidence="2">SFR19-like C-terminal domain-containing protein</fullName>
    </recommendedName>
</protein>
<feature type="region of interest" description="Disordered" evidence="1">
    <location>
        <begin position="554"/>
        <end position="601"/>
    </location>
</feature>
<evidence type="ECO:0000259" key="2">
    <source>
        <dbReference type="Pfam" id="PF23030"/>
    </source>
</evidence>
<feature type="compositionally biased region" description="Polar residues" evidence="1">
    <location>
        <begin position="265"/>
        <end position="293"/>
    </location>
</feature>
<feature type="compositionally biased region" description="Low complexity" evidence="1">
    <location>
        <begin position="240"/>
        <end position="258"/>
    </location>
</feature>
<feature type="compositionally biased region" description="Low complexity" evidence="1">
    <location>
        <begin position="523"/>
        <end position="532"/>
    </location>
</feature>
<evidence type="ECO:0000313" key="4">
    <source>
        <dbReference type="Proteomes" id="UP000663889"/>
    </source>
</evidence>
<feature type="region of interest" description="Disordered" evidence="1">
    <location>
        <begin position="614"/>
        <end position="638"/>
    </location>
</feature>
<evidence type="ECO:0000313" key="3">
    <source>
        <dbReference type="EMBL" id="CAF1062762.1"/>
    </source>
</evidence>
<name>A0A814L8T8_9BILA</name>
<feature type="compositionally biased region" description="Low complexity" evidence="1">
    <location>
        <begin position="580"/>
        <end position="593"/>
    </location>
</feature>
<feature type="domain" description="SFR19-like C-terminal" evidence="2">
    <location>
        <begin position="739"/>
        <end position="791"/>
    </location>
</feature>
<gene>
    <name evidence="3" type="ORF">SEV965_LOCUS13936</name>
</gene>
<feature type="region of interest" description="Disordered" evidence="1">
    <location>
        <begin position="495"/>
        <end position="542"/>
    </location>
</feature>
<dbReference type="InterPro" id="IPR057031">
    <property type="entry name" value="SFR19-like_C"/>
</dbReference>
<reference evidence="3" key="1">
    <citation type="submission" date="2021-02" db="EMBL/GenBank/DDBJ databases">
        <authorList>
            <person name="Nowell W R."/>
        </authorList>
    </citation>
    <scope>NUCLEOTIDE SEQUENCE</scope>
</reference>
<feature type="compositionally biased region" description="Basic and acidic residues" evidence="1">
    <location>
        <begin position="203"/>
        <end position="212"/>
    </location>
</feature>
<dbReference type="AlphaFoldDB" id="A0A814L8T8"/>
<feature type="region of interest" description="Disordered" evidence="1">
    <location>
        <begin position="1"/>
        <end position="302"/>
    </location>
</feature>
<feature type="compositionally biased region" description="Acidic residues" evidence="1">
    <location>
        <begin position="29"/>
        <end position="45"/>
    </location>
</feature>
<feature type="compositionally biased region" description="Low complexity" evidence="1">
    <location>
        <begin position="182"/>
        <end position="202"/>
    </location>
</feature>
<accession>A0A814L8T8</accession>
<feature type="compositionally biased region" description="Basic and acidic residues" evidence="1">
    <location>
        <begin position="222"/>
        <end position="232"/>
    </location>
</feature>
<feature type="compositionally biased region" description="Polar residues" evidence="1">
    <location>
        <begin position="60"/>
        <end position="84"/>
    </location>
</feature>
<feature type="compositionally biased region" description="Low complexity" evidence="1">
    <location>
        <begin position="85"/>
        <end position="101"/>
    </location>
</feature>
<feature type="compositionally biased region" description="Low complexity" evidence="1">
    <location>
        <begin position="132"/>
        <end position="159"/>
    </location>
</feature>
<comment type="caution">
    <text evidence="3">The sequence shown here is derived from an EMBL/GenBank/DDBJ whole genome shotgun (WGS) entry which is preliminary data.</text>
</comment>
<evidence type="ECO:0000256" key="1">
    <source>
        <dbReference type="SAM" id="MobiDB-lite"/>
    </source>
</evidence>
<feature type="compositionally biased region" description="Polar residues" evidence="1">
    <location>
        <begin position="13"/>
        <end position="22"/>
    </location>
</feature>
<feature type="compositionally biased region" description="Polar residues" evidence="1">
    <location>
        <begin position="554"/>
        <end position="579"/>
    </location>
</feature>
<dbReference type="EMBL" id="CAJNOU010000676">
    <property type="protein sequence ID" value="CAF1062762.1"/>
    <property type="molecule type" value="Genomic_DNA"/>
</dbReference>
<sequence>MSIQEQPVRYNIPEQTPSSSIVINRGNEEYDPFAIDDDNDDDNNESEQLNNTKHQKQESIRINNGTATNPVINNTNASSNSDKFSSLQTNEQQQSQRQSESPIEHNNNHSDHRSKSPSCRNHYSSDRKRLRSSSPNSSIITTVNNNDSSSSLNIDINSSSKHKKSYRNDERKKSKHYHKYRSCSMSSPSKSPSSPSTSNNNKKTFDSKDEKSSNSSHNKSIRRSEKRDDHCSHRARNYHSYTTSKYSSRDYSSSTYQSNIDRRTTNSNFSSPPRLSSKILTTDGNSSLDNTEINQHETSTEDRNRIYNRLKNMNDTNTSVIPINNNTNKISSSGPSFINTNGGSQRSRSNLIQIVTTEAASEFTLLPVRLSSSQVKSESIKPLSVPSIPVKVESKTNTNESIQSTITSKTNGNTADDMLMEEMLLEEEQEQSPVKSIDLDSLTIPETLTEKIDNKEESMKVIPTTTTVTPIPTTTTLSTITPVPSLIPSPTKKPYTLYKVPHTNHMTPPLSSRHKKQTKKESSTIQSESTTTNKSLADDNLRRTSLDERISNLLSVPATSSNKSINSSTEQQQQQLDNRTNSSNPTTIISTPSDKSTESPQDIPLLISTMMKKGQDHLSLTKKLNTNDERRSTTSKHYTTEWLASQKPEEAPTEELIVLPSLVTLPTLVSSQPSTISNIKPSPISNSGESVMIGKLSEAMSKLIQKQNDTNLPATTTTTETEDTVPISAKHLERIERRKQREKRQSEIAAIAKEALKPAFKKHDITKDEYKEIMKKVVTKATHANEVDRARIRIEHSPRIYRKSEQDLLDIILTKSPLSISPTAYIRTPYCSDFEWDNLFDFAL</sequence>
<dbReference type="Proteomes" id="UP000663889">
    <property type="component" value="Unassembled WGS sequence"/>
</dbReference>
<dbReference type="Pfam" id="PF23030">
    <property type="entry name" value="SCAF11-like_C"/>
    <property type="match status" value="1"/>
</dbReference>